<accession>A0A3S5EW93</accession>
<dbReference type="Gene3D" id="3.40.1650.10">
    <property type="entry name" value="RbsD-like domain"/>
    <property type="match status" value="1"/>
</dbReference>
<dbReference type="KEGG" id="avc:NCTC10951_00408"/>
<name>A0A3S5EW93_ACTVI</name>
<evidence type="ECO:0000313" key="4">
    <source>
        <dbReference type="EMBL" id="VEI14542.1"/>
    </source>
</evidence>
<dbReference type="InterPro" id="IPR007721">
    <property type="entry name" value="RbsD_FucU"/>
</dbReference>
<dbReference type="EC" id="5.1.3.-" evidence="4"/>
<keyword evidence="2 4" id="KW-0413">Isomerase</keyword>
<dbReference type="AlphaFoldDB" id="A0A3S5EW93"/>
<dbReference type="Pfam" id="PF05025">
    <property type="entry name" value="RbsD_FucU"/>
    <property type="match status" value="1"/>
</dbReference>
<dbReference type="PANTHER" id="PTHR31690:SF4">
    <property type="entry name" value="FUCOSE MUTAROTASE"/>
    <property type="match status" value="1"/>
</dbReference>
<dbReference type="PANTHER" id="PTHR31690">
    <property type="entry name" value="FUCOSE MUTAROTASE"/>
    <property type="match status" value="1"/>
</dbReference>
<protein>
    <submittedName>
        <fullName evidence="4">L-fucose mutarotase</fullName>
        <ecNumber evidence="4">5.1.3.-</ecNumber>
    </submittedName>
</protein>
<dbReference type="GO" id="GO:0062193">
    <property type="term" value="F:D-ribose pyranase activity"/>
    <property type="evidence" value="ECO:0007669"/>
    <property type="project" value="UniProtKB-EC"/>
</dbReference>
<dbReference type="EMBL" id="LR134477">
    <property type="protein sequence ID" value="VEI14542.1"/>
    <property type="molecule type" value="Genomic_DNA"/>
</dbReference>
<sequence length="143" mass="15875">MLRNIPANLSPDLVKILLEMGHGDEILLADANFPGHHLHPTTVRADGLGIPDLLRSILTLMPLDRYSSYQVALMETVGDDPRPPVWDVYEQIWNEAEKDAGPVSVRTIERMAFYDYTPSVYAVVVTGETALYGNLILKKGVLS</sequence>
<evidence type="ECO:0000313" key="5">
    <source>
        <dbReference type="Proteomes" id="UP000268658"/>
    </source>
</evidence>
<proteinExistence type="predicted"/>
<evidence type="ECO:0000256" key="2">
    <source>
        <dbReference type="ARBA" id="ARBA00023235"/>
    </source>
</evidence>
<organism evidence="4 5">
    <name type="scientific">Actinomyces viscosus</name>
    <dbReference type="NCBI Taxonomy" id="1656"/>
    <lineage>
        <taxon>Bacteria</taxon>
        <taxon>Bacillati</taxon>
        <taxon>Actinomycetota</taxon>
        <taxon>Actinomycetes</taxon>
        <taxon>Actinomycetales</taxon>
        <taxon>Actinomycetaceae</taxon>
        <taxon>Actinomyces</taxon>
    </lineage>
</organism>
<dbReference type="Proteomes" id="UP000268658">
    <property type="component" value="Chromosome"/>
</dbReference>
<dbReference type="GO" id="GO:0006004">
    <property type="term" value="P:fucose metabolic process"/>
    <property type="evidence" value="ECO:0007669"/>
    <property type="project" value="TreeGrafter"/>
</dbReference>
<evidence type="ECO:0000256" key="1">
    <source>
        <dbReference type="ARBA" id="ARBA00000223"/>
    </source>
</evidence>
<reference evidence="4 5" key="1">
    <citation type="submission" date="2018-12" db="EMBL/GenBank/DDBJ databases">
        <authorList>
            <consortium name="Pathogen Informatics"/>
        </authorList>
    </citation>
    <scope>NUCLEOTIDE SEQUENCE [LARGE SCALE GENOMIC DNA]</scope>
    <source>
        <strain evidence="4 5">NCTC10951</strain>
    </source>
</reference>
<comment type="catalytic activity">
    <reaction evidence="3">
        <text>alpha-L-fucose = beta-L-fucose</text>
        <dbReference type="Rhea" id="RHEA:25580"/>
        <dbReference type="ChEBI" id="CHEBI:42548"/>
        <dbReference type="ChEBI" id="CHEBI:42589"/>
        <dbReference type="EC" id="5.1.3.29"/>
    </reaction>
</comment>
<dbReference type="InterPro" id="IPR023750">
    <property type="entry name" value="RbsD-like_sf"/>
</dbReference>
<dbReference type="SUPFAM" id="SSF102546">
    <property type="entry name" value="RbsD-like"/>
    <property type="match status" value="1"/>
</dbReference>
<dbReference type="RefSeq" id="WP_126413193.1">
    <property type="nucleotide sequence ID" value="NZ_CAUTOI010000002.1"/>
</dbReference>
<evidence type="ECO:0000256" key="3">
    <source>
        <dbReference type="ARBA" id="ARBA00036324"/>
    </source>
</evidence>
<dbReference type="InterPro" id="IPR050443">
    <property type="entry name" value="RbsD/FucU_mutarotase"/>
</dbReference>
<gene>
    <name evidence="4" type="primary">fucU</name>
    <name evidence="4" type="ORF">NCTC10951_00408</name>
</gene>
<dbReference type="GO" id="GO:0036373">
    <property type="term" value="F:L-fucose mutarotase activity"/>
    <property type="evidence" value="ECO:0007669"/>
    <property type="project" value="UniProtKB-EC"/>
</dbReference>
<dbReference type="OrthoDB" id="9805009at2"/>
<dbReference type="GO" id="GO:0042806">
    <property type="term" value="F:fucose binding"/>
    <property type="evidence" value="ECO:0007669"/>
    <property type="project" value="TreeGrafter"/>
</dbReference>
<comment type="catalytic activity">
    <reaction evidence="1">
        <text>beta-D-ribopyranose = beta-D-ribofuranose</text>
        <dbReference type="Rhea" id="RHEA:25432"/>
        <dbReference type="ChEBI" id="CHEBI:27476"/>
        <dbReference type="ChEBI" id="CHEBI:47002"/>
        <dbReference type="EC" id="5.4.99.62"/>
    </reaction>
</comment>